<reference evidence="5 6" key="1">
    <citation type="journal article" date="2016" name="Antonie Van Leeuwenhoek">
        <title>Bacillus depressus sp. nov., isolated from soil of a sunflower field.</title>
        <authorList>
            <person name="Wei X."/>
            <person name="Xin D."/>
            <person name="Xin Y."/>
            <person name="Zhang H."/>
            <person name="Wang T."/>
            <person name="Zhang J."/>
        </authorList>
    </citation>
    <scope>NUCLEOTIDE SEQUENCE [LARGE SCALE GENOMIC DNA]</scope>
    <source>
        <strain evidence="5 6">BZ1</strain>
    </source>
</reference>
<dbReference type="SUPFAM" id="SSF110857">
    <property type="entry name" value="Gamma-glutamyl cyclotransferase-like"/>
    <property type="match status" value="2"/>
</dbReference>
<dbReference type="Pfam" id="PF13772">
    <property type="entry name" value="AIG2_2"/>
    <property type="match status" value="1"/>
</dbReference>
<feature type="active site" description="Proton acceptor" evidence="2">
    <location>
        <position position="76"/>
    </location>
</feature>
<dbReference type="GO" id="GO:0005829">
    <property type="term" value="C:cytosol"/>
    <property type="evidence" value="ECO:0007669"/>
    <property type="project" value="TreeGrafter"/>
</dbReference>
<accession>A0A6L3VAE1</accession>
<dbReference type="InterPro" id="IPR039126">
    <property type="entry name" value="GGACT"/>
</dbReference>
<dbReference type="OrthoDB" id="8538589at2"/>
<dbReference type="Proteomes" id="UP000481030">
    <property type="component" value="Unassembled WGS sequence"/>
</dbReference>
<comment type="caution">
    <text evidence="5">The sequence shown here is derived from an EMBL/GenBank/DDBJ whole genome shotgun (WGS) entry which is preliminary data.</text>
</comment>
<keyword evidence="5" id="KW-0808">Transferase</keyword>
<evidence type="ECO:0000259" key="4">
    <source>
        <dbReference type="Pfam" id="PF06094"/>
    </source>
</evidence>
<dbReference type="CDD" id="cd06661">
    <property type="entry name" value="GGCT_like"/>
    <property type="match status" value="2"/>
</dbReference>
<gene>
    <name evidence="5" type="ORF">F7731_00195</name>
</gene>
<evidence type="ECO:0000256" key="3">
    <source>
        <dbReference type="RuleBase" id="RU367036"/>
    </source>
</evidence>
<dbReference type="PANTHER" id="PTHR12510">
    <property type="entry name" value="TROPONIN C-AKIN-1 PROTEIN"/>
    <property type="match status" value="1"/>
</dbReference>
<organism evidence="5 6">
    <name type="scientific">Cytobacillus depressus</name>
    <dbReference type="NCBI Taxonomy" id="1602942"/>
    <lineage>
        <taxon>Bacteria</taxon>
        <taxon>Bacillati</taxon>
        <taxon>Bacillota</taxon>
        <taxon>Bacilli</taxon>
        <taxon>Bacillales</taxon>
        <taxon>Bacillaceae</taxon>
        <taxon>Cytobacillus</taxon>
    </lineage>
</organism>
<proteinExistence type="inferred from homology"/>
<dbReference type="InterPro" id="IPR013024">
    <property type="entry name" value="GGCT-like"/>
</dbReference>
<dbReference type="RefSeq" id="WP_151532760.1">
    <property type="nucleotide sequence ID" value="NZ_WBOS01000001.1"/>
</dbReference>
<dbReference type="GO" id="GO:0061929">
    <property type="term" value="F:gamma-glutamylaminecyclotransferase activity"/>
    <property type="evidence" value="ECO:0007669"/>
    <property type="project" value="InterPro"/>
</dbReference>
<name>A0A6L3VAE1_9BACI</name>
<dbReference type="Gene3D" id="3.10.490.10">
    <property type="entry name" value="Gamma-glutamyl cyclotransferase-like"/>
    <property type="match status" value="2"/>
</dbReference>
<dbReference type="AlphaFoldDB" id="A0A6L3VAE1"/>
<feature type="domain" description="Gamma-glutamylcyclotransferase AIG2-like" evidence="4">
    <location>
        <begin position="7"/>
        <end position="124"/>
    </location>
</feature>
<dbReference type="InterPro" id="IPR009288">
    <property type="entry name" value="AIG2-like_dom"/>
</dbReference>
<evidence type="ECO:0000313" key="5">
    <source>
        <dbReference type="EMBL" id="KAB2338039.1"/>
    </source>
</evidence>
<evidence type="ECO:0000256" key="1">
    <source>
        <dbReference type="ARBA" id="ARBA00008861"/>
    </source>
</evidence>
<dbReference type="EMBL" id="WBOS01000001">
    <property type="protein sequence ID" value="KAB2338039.1"/>
    <property type="molecule type" value="Genomic_DNA"/>
</dbReference>
<evidence type="ECO:0000256" key="2">
    <source>
        <dbReference type="PIRSR" id="PIRSR639126-1"/>
    </source>
</evidence>
<comment type="similarity">
    <text evidence="1 3">Belongs to the gamma-glutamylcyclotransferase family.</text>
</comment>
<dbReference type="GO" id="GO:0016740">
    <property type="term" value="F:transferase activity"/>
    <property type="evidence" value="ECO:0007669"/>
    <property type="project" value="UniProtKB-KW"/>
</dbReference>
<dbReference type="Pfam" id="PF06094">
    <property type="entry name" value="GGACT"/>
    <property type="match status" value="1"/>
</dbReference>
<evidence type="ECO:0000313" key="6">
    <source>
        <dbReference type="Proteomes" id="UP000481030"/>
    </source>
</evidence>
<protein>
    <recommendedName>
        <fullName evidence="3">Gamma-glutamylcyclotransferase family protein</fullName>
    </recommendedName>
</protein>
<dbReference type="PANTHER" id="PTHR12510:SF4">
    <property type="entry name" value="GAMMA-GLUTAMYLAMINECYCLOTRANSFERASE"/>
    <property type="match status" value="1"/>
</dbReference>
<keyword evidence="6" id="KW-1185">Reference proteome</keyword>
<sequence>MSRKHIVFVYGTLRRNERNHHLLDEATIIAEQAWTTGSLFDTGNGYPAMLQNKEGRVYGELYKINDKQMGDLDHLEGYFGKGQDNLYERITQKIFTDQGEYEANVYVMDIVEKNNIKIRRGDWKVYRSITNAETIPYFAYGSCMDDARFKEKSVNHFFQIKMGRGLLDGYSLRFTRKVHDGGRADVVEEGGVVEGIVYKISKDAIPYLYSREGVNSDCYRPAIVQIKMENDIFIDALTFIVVNKEEEVAPPAHYLEEIIRGGTGVLSSEYMKKLIERFPSIVQ</sequence>
<dbReference type="InterPro" id="IPR036568">
    <property type="entry name" value="GGCT-like_sf"/>
</dbReference>